<dbReference type="Proteomes" id="UP001056079">
    <property type="component" value="Chromosome"/>
</dbReference>
<proteinExistence type="predicted"/>
<keyword evidence="2" id="KW-1185">Reference proteome</keyword>
<dbReference type="RefSeq" id="WP_006124309.1">
    <property type="nucleotide sequence ID" value="NZ_CP098609.1"/>
</dbReference>
<name>A0ABY4V0G3_STRFL</name>
<protein>
    <submittedName>
        <fullName evidence="1">DUF5959 family protein</fullName>
    </submittedName>
</protein>
<sequence>MDMKTPPGAMELIRLSGPGQSISVRLTSTTATMESLGVRYYDAVAVVASDFVNGTVHLGFDSEDLADWGRILDEVEQAEEDADPDEPYTADWPSSGRTAYLRFIAEDPYVVEVHDGTGTHIVVSVPLDLREEWTADARRLLTEARASLGE</sequence>
<gene>
    <name evidence="1" type="ORF">K7395_25900</name>
</gene>
<accession>A0ABY4V0G3</accession>
<dbReference type="EMBL" id="CP098609">
    <property type="protein sequence ID" value="USC49914.1"/>
    <property type="molecule type" value="Genomic_DNA"/>
</dbReference>
<evidence type="ECO:0000313" key="2">
    <source>
        <dbReference type="Proteomes" id="UP001056079"/>
    </source>
</evidence>
<reference evidence="1" key="1">
    <citation type="submission" date="2021-08" db="EMBL/GenBank/DDBJ databases">
        <title>DNA methylation of m4C regulates biosynthesis of daptomycin in Streptomyces roseosporus L30.</title>
        <authorList>
            <person name="Fang J.-L."/>
        </authorList>
    </citation>
    <scope>NUCLEOTIDE SEQUENCE</scope>
    <source>
        <strain evidence="1">L30</strain>
    </source>
</reference>
<evidence type="ECO:0000313" key="1">
    <source>
        <dbReference type="EMBL" id="USC49914.1"/>
    </source>
</evidence>
<dbReference type="Pfam" id="PF19384">
    <property type="entry name" value="DUF5959"/>
    <property type="match status" value="1"/>
</dbReference>
<dbReference type="InterPro" id="IPR046003">
    <property type="entry name" value="DUF5959"/>
</dbReference>
<organism evidence="1 2">
    <name type="scientific">Streptomyces filamentosus</name>
    <name type="common">Streptomyces roseosporus</name>
    <dbReference type="NCBI Taxonomy" id="67294"/>
    <lineage>
        <taxon>Bacteria</taxon>
        <taxon>Bacillati</taxon>
        <taxon>Actinomycetota</taxon>
        <taxon>Actinomycetes</taxon>
        <taxon>Kitasatosporales</taxon>
        <taxon>Streptomycetaceae</taxon>
        <taxon>Streptomyces</taxon>
    </lineage>
</organism>